<comment type="caution">
    <text evidence="7">The sequence shown here is derived from an EMBL/GenBank/DDBJ whole genome shotgun (WGS) entry which is preliminary data.</text>
</comment>
<dbReference type="EMBL" id="JAIWYP010000007">
    <property type="protein sequence ID" value="KAH3795411.1"/>
    <property type="molecule type" value="Genomic_DNA"/>
</dbReference>
<dbReference type="GO" id="GO:0005737">
    <property type="term" value="C:cytoplasm"/>
    <property type="evidence" value="ECO:0007669"/>
    <property type="project" value="TreeGrafter"/>
</dbReference>
<dbReference type="PANTHER" id="PTHR10044">
    <property type="entry name" value="INHIBITOR OF APOPTOSIS"/>
    <property type="match status" value="1"/>
</dbReference>
<reference evidence="7" key="2">
    <citation type="submission" date="2020-11" db="EMBL/GenBank/DDBJ databases">
        <authorList>
            <person name="McCartney M.A."/>
            <person name="Auch B."/>
            <person name="Kono T."/>
            <person name="Mallez S."/>
            <person name="Becker A."/>
            <person name="Gohl D.M."/>
            <person name="Silverstein K.A.T."/>
            <person name="Koren S."/>
            <person name="Bechman K.B."/>
            <person name="Herman A."/>
            <person name="Abrahante J.E."/>
            <person name="Garbe J."/>
        </authorList>
    </citation>
    <scope>NUCLEOTIDE SEQUENCE</scope>
    <source>
        <strain evidence="7">Duluth1</strain>
        <tissue evidence="7">Whole animal</tissue>
    </source>
</reference>
<dbReference type="PANTHER" id="PTHR10044:SF139">
    <property type="entry name" value="DEATH-ASSOCIATED INHIBITOR OF APOPTOSIS 2"/>
    <property type="match status" value="1"/>
</dbReference>
<dbReference type="SMART" id="SM00238">
    <property type="entry name" value="BIR"/>
    <property type="match status" value="1"/>
</dbReference>
<evidence type="ECO:0000256" key="4">
    <source>
        <dbReference type="PROSITE-ProRule" id="PRU00175"/>
    </source>
</evidence>
<sequence>MISGVEPNPGPGSSSSEGNTRRGYKAQYKQFRTFHSRVDTFTNWPSHLKQRPTEMAVAGWYYTGDGDECICFACGGGLANWQQEDDPWIEHCKFKECPYLWEAKGDDFINRHQEIPDFAATQTESNQVANDYIPVEFPELNHCKHAHSDTQADQNSNVGNITTAAIEQEVTIGPGQGENDALHHSTATHQHDFGYDDVGMTDQNYHVAVEQPYLVLPEFVEQGNRDQNRNGNYVDVALSLTEQNDIDDPNLDFAQLIEPERNLYGNLQRRFTCRICHINRVNALFLLCRHLMFCMECTLYVDECPFCDTPIFERIRTFMTG</sequence>
<keyword evidence="8" id="KW-1185">Reference proteome</keyword>
<evidence type="ECO:0000313" key="8">
    <source>
        <dbReference type="Proteomes" id="UP000828390"/>
    </source>
</evidence>
<dbReference type="InterPro" id="IPR001370">
    <property type="entry name" value="BIR_rpt"/>
</dbReference>
<comment type="similarity">
    <text evidence="1">Belongs to the IAP family.</text>
</comment>
<protein>
    <recommendedName>
        <fullName evidence="6">RING-type domain-containing protein</fullName>
    </recommendedName>
</protein>
<feature type="region of interest" description="Disordered" evidence="5">
    <location>
        <begin position="1"/>
        <end position="21"/>
    </location>
</feature>
<dbReference type="PROSITE" id="PS50143">
    <property type="entry name" value="BIR_REPEAT_2"/>
    <property type="match status" value="1"/>
</dbReference>
<evidence type="ECO:0000256" key="1">
    <source>
        <dbReference type="ARBA" id="ARBA00006672"/>
    </source>
</evidence>
<dbReference type="Pfam" id="PF00653">
    <property type="entry name" value="BIR"/>
    <property type="match status" value="1"/>
</dbReference>
<evidence type="ECO:0000259" key="6">
    <source>
        <dbReference type="PROSITE" id="PS50089"/>
    </source>
</evidence>
<evidence type="ECO:0000256" key="3">
    <source>
        <dbReference type="ARBA" id="ARBA00022833"/>
    </source>
</evidence>
<accession>A0A9D4J0Q4</accession>
<organism evidence="7 8">
    <name type="scientific">Dreissena polymorpha</name>
    <name type="common">Zebra mussel</name>
    <name type="synonym">Mytilus polymorpha</name>
    <dbReference type="NCBI Taxonomy" id="45954"/>
    <lineage>
        <taxon>Eukaryota</taxon>
        <taxon>Metazoa</taxon>
        <taxon>Spiralia</taxon>
        <taxon>Lophotrochozoa</taxon>
        <taxon>Mollusca</taxon>
        <taxon>Bivalvia</taxon>
        <taxon>Autobranchia</taxon>
        <taxon>Heteroconchia</taxon>
        <taxon>Euheterodonta</taxon>
        <taxon>Imparidentia</taxon>
        <taxon>Neoheterodontei</taxon>
        <taxon>Myida</taxon>
        <taxon>Dreissenoidea</taxon>
        <taxon>Dreissenidae</taxon>
        <taxon>Dreissena</taxon>
    </lineage>
</organism>
<dbReference type="CDD" id="cd00022">
    <property type="entry name" value="BIR"/>
    <property type="match status" value="1"/>
</dbReference>
<evidence type="ECO:0000256" key="2">
    <source>
        <dbReference type="ARBA" id="ARBA00022771"/>
    </source>
</evidence>
<dbReference type="GO" id="GO:0008270">
    <property type="term" value="F:zinc ion binding"/>
    <property type="evidence" value="ECO:0007669"/>
    <property type="project" value="UniProtKB-KW"/>
</dbReference>
<dbReference type="Pfam" id="PF13920">
    <property type="entry name" value="zf-C3HC4_3"/>
    <property type="match status" value="1"/>
</dbReference>
<name>A0A9D4J0Q4_DREPO</name>
<feature type="compositionally biased region" description="Low complexity" evidence="5">
    <location>
        <begin position="1"/>
        <end position="18"/>
    </location>
</feature>
<dbReference type="InterPro" id="IPR001841">
    <property type="entry name" value="Znf_RING"/>
</dbReference>
<evidence type="ECO:0000313" key="7">
    <source>
        <dbReference type="EMBL" id="KAH3795411.1"/>
    </source>
</evidence>
<dbReference type="Proteomes" id="UP000828390">
    <property type="component" value="Unassembled WGS sequence"/>
</dbReference>
<dbReference type="InterPro" id="IPR013083">
    <property type="entry name" value="Znf_RING/FYVE/PHD"/>
</dbReference>
<gene>
    <name evidence="7" type="ORF">DPMN_148961</name>
</gene>
<reference evidence="7" key="1">
    <citation type="journal article" date="2019" name="bioRxiv">
        <title>The Genome of the Zebra Mussel, Dreissena polymorpha: A Resource for Invasive Species Research.</title>
        <authorList>
            <person name="McCartney M.A."/>
            <person name="Auch B."/>
            <person name="Kono T."/>
            <person name="Mallez S."/>
            <person name="Zhang Y."/>
            <person name="Obille A."/>
            <person name="Becker A."/>
            <person name="Abrahante J.E."/>
            <person name="Garbe J."/>
            <person name="Badalamenti J.P."/>
            <person name="Herman A."/>
            <person name="Mangelson H."/>
            <person name="Liachko I."/>
            <person name="Sullivan S."/>
            <person name="Sone E.D."/>
            <person name="Koren S."/>
            <person name="Silverstein K.A.T."/>
            <person name="Beckman K.B."/>
            <person name="Gohl D.M."/>
        </authorList>
    </citation>
    <scope>NUCLEOTIDE SEQUENCE</scope>
    <source>
        <strain evidence="7">Duluth1</strain>
        <tissue evidence="7">Whole animal</tissue>
    </source>
</reference>
<dbReference type="GO" id="GO:0005634">
    <property type="term" value="C:nucleus"/>
    <property type="evidence" value="ECO:0007669"/>
    <property type="project" value="TreeGrafter"/>
</dbReference>
<feature type="domain" description="RING-type" evidence="6">
    <location>
        <begin position="273"/>
        <end position="308"/>
    </location>
</feature>
<dbReference type="PROSITE" id="PS50089">
    <property type="entry name" value="ZF_RING_2"/>
    <property type="match status" value="1"/>
</dbReference>
<dbReference type="AlphaFoldDB" id="A0A9D4J0Q4"/>
<proteinExistence type="inferred from homology"/>
<dbReference type="Gene3D" id="1.10.1170.10">
    <property type="entry name" value="Inhibitor Of Apoptosis Protein (2mihbC-IAP-1), Chain A"/>
    <property type="match status" value="1"/>
</dbReference>
<evidence type="ECO:0000256" key="5">
    <source>
        <dbReference type="SAM" id="MobiDB-lite"/>
    </source>
</evidence>
<dbReference type="Gene3D" id="3.30.40.10">
    <property type="entry name" value="Zinc/RING finger domain, C3HC4 (zinc finger)"/>
    <property type="match status" value="1"/>
</dbReference>
<keyword evidence="2 4" id="KW-0479">Metal-binding</keyword>
<keyword evidence="3" id="KW-0862">Zinc</keyword>
<dbReference type="InterPro" id="IPR050784">
    <property type="entry name" value="IAP"/>
</dbReference>
<dbReference type="SUPFAM" id="SSF57924">
    <property type="entry name" value="Inhibitor of apoptosis (IAP) repeat"/>
    <property type="match status" value="1"/>
</dbReference>
<keyword evidence="2 4" id="KW-0863">Zinc-finger</keyword>